<dbReference type="EMBL" id="JAGRRH010000003">
    <property type="protein sequence ID" value="KAG7372212.1"/>
    <property type="molecule type" value="Genomic_DNA"/>
</dbReference>
<keyword evidence="4" id="KW-1185">Reference proteome</keyword>
<evidence type="ECO:0000313" key="4">
    <source>
        <dbReference type="Proteomes" id="UP000693970"/>
    </source>
</evidence>
<dbReference type="AlphaFoldDB" id="A0A9K3M1J2"/>
<dbReference type="OrthoDB" id="56944at2759"/>
<feature type="transmembrane region" description="Helical" evidence="2">
    <location>
        <begin position="119"/>
        <end position="139"/>
    </location>
</feature>
<protein>
    <submittedName>
        <fullName evidence="3">Uncharacterized protein</fullName>
    </submittedName>
</protein>
<accession>A0A9K3M1J2</accession>
<dbReference type="Proteomes" id="UP000693970">
    <property type="component" value="Unassembled WGS sequence"/>
</dbReference>
<name>A0A9K3M1J2_9STRA</name>
<comment type="caution">
    <text evidence="3">The sequence shown here is derived from an EMBL/GenBank/DDBJ whole genome shotgun (WGS) entry which is preliminary data.</text>
</comment>
<keyword evidence="2" id="KW-1133">Transmembrane helix</keyword>
<proteinExistence type="predicted"/>
<feature type="transmembrane region" description="Helical" evidence="2">
    <location>
        <begin position="33"/>
        <end position="55"/>
    </location>
</feature>
<evidence type="ECO:0000256" key="1">
    <source>
        <dbReference type="SAM" id="MobiDB-lite"/>
    </source>
</evidence>
<reference evidence="3" key="2">
    <citation type="submission" date="2021-04" db="EMBL/GenBank/DDBJ databases">
        <authorList>
            <person name="Podell S."/>
        </authorList>
    </citation>
    <scope>NUCLEOTIDE SEQUENCE</scope>
    <source>
        <strain evidence="3">Hildebrandi</strain>
    </source>
</reference>
<reference evidence="3" key="1">
    <citation type="journal article" date="2021" name="Sci. Rep.">
        <title>Diploid genomic architecture of Nitzschia inconspicua, an elite biomass production diatom.</title>
        <authorList>
            <person name="Oliver A."/>
            <person name="Podell S."/>
            <person name="Pinowska A."/>
            <person name="Traller J.C."/>
            <person name="Smith S.R."/>
            <person name="McClure R."/>
            <person name="Beliaev A."/>
            <person name="Bohutskyi P."/>
            <person name="Hill E.A."/>
            <person name="Rabines A."/>
            <person name="Zheng H."/>
            <person name="Allen L.Z."/>
            <person name="Kuo A."/>
            <person name="Grigoriev I.V."/>
            <person name="Allen A.E."/>
            <person name="Hazlebeck D."/>
            <person name="Allen E.E."/>
        </authorList>
    </citation>
    <scope>NUCLEOTIDE SEQUENCE</scope>
    <source>
        <strain evidence="3">Hildebrandi</strain>
    </source>
</reference>
<feature type="transmembrane region" description="Helical" evidence="2">
    <location>
        <begin position="202"/>
        <end position="222"/>
    </location>
</feature>
<keyword evidence="2" id="KW-0812">Transmembrane</keyword>
<sequence>MSVTVATTAMGTTVVTTPDHDEKGRCTSRTRRYIGRMVIFVVAAGAIACSTLTILSCDFFRLIATLGDGSAFWGVTNTNISNIGIFSYQLDDTGTCRAYLDTGRTIFQPSNWLDTMWIIAQYAALIAPVLGAVASLLTLAELIIGKFCGSFLLPALLYLLACTTQGVTFFMYNEKDVCYRLDAEEMEIDTIIRNSCQLSLGAFLSIAAGFLYYVCSMLLCCLPRPDRSCCSSIKLTSQQDGSKDNGQRHKAIISSGSRRELDVEQPSQASQGDMESGNLSLASSRHGKQYNRP</sequence>
<feature type="region of interest" description="Disordered" evidence="1">
    <location>
        <begin position="236"/>
        <end position="293"/>
    </location>
</feature>
<evidence type="ECO:0000313" key="3">
    <source>
        <dbReference type="EMBL" id="KAG7372212.1"/>
    </source>
</evidence>
<keyword evidence="2" id="KW-0472">Membrane</keyword>
<feature type="compositionally biased region" description="Polar residues" evidence="1">
    <location>
        <begin position="265"/>
        <end position="283"/>
    </location>
</feature>
<evidence type="ECO:0000256" key="2">
    <source>
        <dbReference type="SAM" id="Phobius"/>
    </source>
</evidence>
<feature type="transmembrane region" description="Helical" evidence="2">
    <location>
        <begin position="151"/>
        <end position="172"/>
    </location>
</feature>
<organism evidence="3 4">
    <name type="scientific">Nitzschia inconspicua</name>
    <dbReference type="NCBI Taxonomy" id="303405"/>
    <lineage>
        <taxon>Eukaryota</taxon>
        <taxon>Sar</taxon>
        <taxon>Stramenopiles</taxon>
        <taxon>Ochrophyta</taxon>
        <taxon>Bacillariophyta</taxon>
        <taxon>Bacillariophyceae</taxon>
        <taxon>Bacillariophycidae</taxon>
        <taxon>Bacillariales</taxon>
        <taxon>Bacillariaceae</taxon>
        <taxon>Nitzschia</taxon>
    </lineage>
</organism>
<gene>
    <name evidence="3" type="ORF">IV203_018355</name>
</gene>